<evidence type="ECO:0000256" key="1">
    <source>
        <dbReference type="SAM" id="MobiDB-lite"/>
    </source>
</evidence>
<proteinExistence type="predicted"/>
<dbReference type="EMBL" id="JBBPDW010000047">
    <property type="protein sequence ID" value="KAK7533445.1"/>
    <property type="molecule type" value="Genomic_DNA"/>
</dbReference>
<reference evidence="2 3" key="1">
    <citation type="submission" date="2024-04" db="EMBL/GenBank/DDBJ databases">
        <title>Phyllosticta paracitricarpa is synonymous to the EU quarantine fungus P. citricarpa based on phylogenomic analyses.</title>
        <authorList>
            <consortium name="Lawrence Berkeley National Laboratory"/>
            <person name="Van Ingen-Buijs V.A."/>
            <person name="Van Westerhoven A.C."/>
            <person name="Haridas S."/>
            <person name="Skiadas P."/>
            <person name="Martin F."/>
            <person name="Groenewald J.Z."/>
            <person name="Crous P.W."/>
            <person name="Seidl M.F."/>
        </authorList>
    </citation>
    <scope>NUCLEOTIDE SEQUENCE [LARGE SCALE GENOMIC DNA]</scope>
    <source>
        <strain evidence="2 3">CBS 122670</strain>
    </source>
</reference>
<comment type="caution">
    <text evidence="2">The sequence shown here is derived from an EMBL/GenBank/DDBJ whole genome shotgun (WGS) entry which is preliminary data.</text>
</comment>
<accession>A0ABR1LHS9</accession>
<keyword evidence="3" id="KW-1185">Reference proteome</keyword>
<dbReference type="Proteomes" id="UP001365128">
    <property type="component" value="Unassembled WGS sequence"/>
</dbReference>
<sequence length="278" mass="30283">MANKRPRSAEPKTALSAKRTTHRDTLPAQACIGKLGNAPNAADPVCSGPASSRPVASVTLGEAISVLSAHQVREKLSSYALQNRAFRDFLWKNYATEKARRSGGILDVTFNKCIQRIAAKMVATKALETSRQYDVAKDVSSFIKTLIKKLVLAIKSKPSTFGCRMNAIANLGKLGALIATCGDAIGREIRKDFQMRSNVYTEAFQEVAKIFGDAEKPRVLGAVGKNGGPTFEQRLVGLINKCKEHNIMPDLMKSLVILRGKAPREVDGGNEGIWIRRT</sequence>
<gene>
    <name evidence="2" type="ORF">IWX46DRAFT_332870</name>
</gene>
<evidence type="ECO:0000313" key="3">
    <source>
        <dbReference type="Proteomes" id="UP001365128"/>
    </source>
</evidence>
<evidence type="ECO:0000313" key="2">
    <source>
        <dbReference type="EMBL" id="KAK7533445.1"/>
    </source>
</evidence>
<protein>
    <submittedName>
        <fullName evidence="2">Uncharacterized protein</fullName>
    </submittedName>
</protein>
<organism evidence="2 3">
    <name type="scientific">Phyllosticta citricarpa</name>
    <dbReference type="NCBI Taxonomy" id="55181"/>
    <lineage>
        <taxon>Eukaryota</taxon>
        <taxon>Fungi</taxon>
        <taxon>Dikarya</taxon>
        <taxon>Ascomycota</taxon>
        <taxon>Pezizomycotina</taxon>
        <taxon>Dothideomycetes</taxon>
        <taxon>Dothideomycetes incertae sedis</taxon>
        <taxon>Botryosphaeriales</taxon>
        <taxon>Phyllostictaceae</taxon>
        <taxon>Phyllosticta</taxon>
    </lineage>
</organism>
<name>A0ABR1LHS9_9PEZI</name>
<feature type="region of interest" description="Disordered" evidence="1">
    <location>
        <begin position="1"/>
        <end position="22"/>
    </location>
</feature>